<evidence type="ECO:0000256" key="1">
    <source>
        <dbReference type="ARBA" id="ARBA00009353"/>
    </source>
</evidence>
<dbReference type="InterPro" id="IPR001509">
    <property type="entry name" value="Epimerase_deHydtase"/>
</dbReference>
<proteinExistence type="inferred from homology"/>
<keyword evidence="5" id="KW-1185">Reference proteome</keyword>
<feature type="domain" description="NAD-dependent epimerase/dehydratase" evidence="2">
    <location>
        <begin position="3"/>
        <end position="224"/>
    </location>
</feature>
<protein>
    <recommendedName>
        <fullName evidence="6">TIGR01777 family protein</fullName>
    </recommendedName>
</protein>
<sequence>MRVVITGGTGFIGRKLSRALVAKGYQVIALTRSTRVSDIDGVRNVVWDGESSSGWEEFIEGSAAIVNLAGENIASGRWSEAKKNRILHSRLAAGHAVTEGVAKAKVRPKVVVQASAIGFYGPKGAEPVTEDSPAGDSFLAEVSKKWEASTAGVESYGIRRVIIRTSMVLGCGGALRKMLGPFKLGLGSYLGHGHQGVSWIHIDDEVRAIIYLIENKTCRGVYNLSSTHPVTSNKFTETLGQVAGKRVFLRVPSFVLKLILGQMADEVLLTGQFVLPERLITAGFNFEHLDIKEALTHFVD</sequence>
<dbReference type="InterPro" id="IPR010099">
    <property type="entry name" value="SDR39U1"/>
</dbReference>
<dbReference type="AlphaFoldDB" id="A0A1X7CF35"/>
<evidence type="ECO:0000259" key="3">
    <source>
        <dbReference type="Pfam" id="PF08338"/>
    </source>
</evidence>
<evidence type="ECO:0000313" key="4">
    <source>
        <dbReference type="EMBL" id="SME95488.1"/>
    </source>
</evidence>
<name>A0A1X7CF35_9BACT</name>
<evidence type="ECO:0000313" key="5">
    <source>
        <dbReference type="Proteomes" id="UP000192906"/>
    </source>
</evidence>
<dbReference type="OrthoDB" id="5292533at2"/>
<organism evidence="4 5">
    <name type="scientific">Desulfovibrio gilichinskyi</name>
    <dbReference type="NCBI Taxonomy" id="1519643"/>
    <lineage>
        <taxon>Bacteria</taxon>
        <taxon>Pseudomonadati</taxon>
        <taxon>Thermodesulfobacteriota</taxon>
        <taxon>Desulfovibrionia</taxon>
        <taxon>Desulfovibrionales</taxon>
        <taxon>Desulfovibrionaceae</taxon>
        <taxon>Desulfovibrio</taxon>
    </lineage>
</organism>
<dbReference type="PANTHER" id="PTHR11092:SF0">
    <property type="entry name" value="EPIMERASE FAMILY PROTEIN SDR39U1"/>
    <property type="match status" value="1"/>
</dbReference>
<feature type="domain" description="DUF1731" evidence="3">
    <location>
        <begin position="251"/>
        <end position="297"/>
    </location>
</feature>
<gene>
    <name evidence="4" type="ORF">SAMN06295933_0806</name>
</gene>
<dbReference type="STRING" id="1519643.SAMN06295933_0806"/>
<dbReference type="EMBL" id="FWZU01000001">
    <property type="protein sequence ID" value="SME95488.1"/>
    <property type="molecule type" value="Genomic_DNA"/>
</dbReference>
<dbReference type="Gene3D" id="3.40.50.720">
    <property type="entry name" value="NAD(P)-binding Rossmann-like Domain"/>
    <property type="match status" value="1"/>
</dbReference>
<dbReference type="InterPro" id="IPR013549">
    <property type="entry name" value="DUF1731"/>
</dbReference>
<dbReference type="CDD" id="cd05242">
    <property type="entry name" value="SDR_a8"/>
    <property type="match status" value="1"/>
</dbReference>
<evidence type="ECO:0000259" key="2">
    <source>
        <dbReference type="Pfam" id="PF01370"/>
    </source>
</evidence>
<reference evidence="5" key="1">
    <citation type="submission" date="2017-04" db="EMBL/GenBank/DDBJ databases">
        <authorList>
            <person name="Varghese N."/>
            <person name="Submissions S."/>
        </authorList>
    </citation>
    <scope>NUCLEOTIDE SEQUENCE [LARGE SCALE GENOMIC DNA]</scope>
    <source>
        <strain evidence="5">K3S</strain>
    </source>
</reference>
<dbReference type="Proteomes" id="UP000192906">
    <property type="component" value="Unassembled WGS sequence"/>
</dbReference>
<dbReference type="InterPro" id="IPR036291">
    <property type="entry name" value="NAD(P)-bd_dom_sf"/>
</dbReference>
<dbReference type="SUPFAM" id="SSF51735">
    <property type="entry name" value="NAD(P)-binding Rossmann-fold domains"/>
    <property type="match status" value="1"/>
</dbReference>
<evidence type="ECO:0008006" key="6">
    <source>
        <dbReference type="Google" id="ProtNLM"/>
    </source>
</evidence>
<dbReference type="RefSeq" id="WP_085098615.1">
    <property type="nucleotide sequence ID" value="NZ_FWZU01000001.1"/>
</dbReference>
<comment type="similarity">
    <text evidence="1">Belongs to the NAD(P)-dependent epimerase/dehydratase family. SDR39U1 subfamily.</text>
</comment>
<dbReference type="Pfam" id="PF08338">
    <property type="entry name" value="DUF1731"/>
    <property type="match status" value="1"/>
</dbReference>
<dbReference type="NCBIfam" id="TIGR01777">
    <property type="entry name" value="yfcH"/>
    <property type="match status" value="1"/>
</dbReference>
<dbReference type="PANTHER" id="PTHR11092">
    <property type="entry name" value="SUGAR NUCLEOTIDE EPIMERASE RELATED"/>
    <property type="match status" value="1"/>
</dbReference>
<dbReference type="Pfam" id="PF01370">
    <property type="entry name" value="Epimerase"/>
    <property type="match status" value="1"/>
</dbReference>
<accession>A0A1X7CF35</accession>